<dbReference type="EMBL" id="MK072409">
    <property type="protein sequence ID" value="AYV84486.1"/>
    <property type="molecule type" value="Genomic_DNA"/>
</dbReference>
<gene>
    <name evidence="1" type="ORF">Hyperionvirus27_6</name>
</gene>
<reference evidence="1" key="1">
    <citation type="submission" date="2018-10" db="EMBL/GenBank/DDBJ databases">
        <title>Hidden diversity of soil giant viruses.</title>
        <authorList>
            <person name="Schulz F."/>
            <person name="Alteio L."/>
            <person name="Goudeau D."/>
            <person name="Ryan E.M."/>
            <person name="Malmstrom R.R."/>
            <person name="Blanchard J."/>
            <person name="Woyke T."/>
        </authorList>
    </citation>
    <scope>NUCLEOTIDE SEQUENCE</scope>
    <source>
        <strain evidence="1">HYV1</strain>
    </source>
</reference>
<organism evidence="1">
    <name type="scientific">Hyperionvirus sp</name>
    <dbReference type="NCBI Taxonomy" id="2487770"/>
    <lineage>
        <taxon>Viruses</taxon>
        <taxon>Varidnaviria</taxon>
        <taxon>Bamfordvirae</taxon>
        <taxon>Nucleocytoviricota</taxon>
        <taxon>Megaviricetes</taxon>
        <taxon>Imitervirales</taxon>
        <taxon>Mimiviridae</taxon>
        <taxon>Klosneuvirinae</taxon>
    </lineage>
</organism>
<proteinExistence type="predicted"/>
<name>A0A3G5AB76_9VIRU</name>
<evidence type="ECO:0000313" key="1">
    <source>
        <dbReference type="EMBL" id="AYV84486.1"/>
    </source>
</evidence>
<protein>
    <submittedName>
        <fullName evidence="1">Uncharacterized protein</fullName>
    </submittedName>
</protein>
<sequence>MEVMHDFLCCLMYRTIPREKKVDLLGNNLILGSVECFLMFWKFIQVQEFHSQ</sequence>
<accession>A0A3G5AB76</accession>